<dbReference type="GeneID" id="20814124"/>
<proteinExistence type="predicted"/>
<feature type="region of interest" description="Disordered" evidence="1">
    <location>
        <begin position="420"/>
        <end position="440"/>
    </location>
</feature>
<dbReference type="STRING" id="112090.W4G1F0"/>
<dbReference type="InterPro" id="IPR011990">
    <property type="entry name" value="TPR-like_helical_dom_sf"/>
</dbReference>
<protein>
    <submittedName>
        <fullName evidence="2">Uncharacterized protein</fullName>
    </submittedName>
</protein>
<evidence type="ECO:0000256" key="1">
    <source>
        <dbReference type="SAM" id="MobiDB-lite"/>
    </source>
</evidence>
<dbReference type="EMBL" id="KI913152">
    <property type="protein sequence ID" value="ETV72758.1"/>
    <property type="molecule type" value="Genomic_DNA"/>
</dbReference>
<accession>W4G1F0</accession>
<organism evidence="2">
    <name type="scientific">Aphanomyces astaci</name>
    <name type="common">Crayfish plague agent</name>
    <dbReference type="NCBI Taxonomy" id="112090"/>
    <lineage>
        <taxon>Eukaryota</taxon>
        <taxon>Sar</taxon>
        <taxon>Stramenopiles</taxon>
        <taxon>Oomycota</taxon>
        <taxon>Saprolegniomycetes</taxon>
        <taxon>Saprolegniales</taxon>
        <taxon>Verrucalvaceae</taxon>
        <taxon>Aphanomyces</taxon>
    </lineage>
</organism>
<feature type="region of interest" description="Disordered" evidence="1">
    <location>
        <begin position="542"/>
        <end position="565"/>
    </location>
</feature>
<feature type="compositionally biased region" description="Basic and acidic residues" evidence="1">
    <location>
        <begin position="556"/>
        <end position="565"/>
    </location>
</feature>
<feature type="region of interest" description="Disordered" evidence="1">
    <location>
        <begin position="1446"/>
        <end position="1496"/>
    </location>
</feature>
<dbReference type="Gene3D" id="1.25.40.10">
    <property type="entry name" value="Tetratricopeptide repeat domain"/>
    <property type="match status" value="1"/>
</dbReference>
<dbReference type="OrthoDB" id="64126at2759"/>
<dbReference type="VEuPathDB" id="FungiDB:H257_12128"/>
<reference evidence="2" key="1">
    <citation type="submission" date="2013-12" db="EMBL/GenBank/DDBJ databases">
        <title>The Genome Sequence of Aphanomyces astaci APO3.</title>
        <authorList>
            <consortium name="The Broad Institute Genomics Platform"/>
            <person name="Russ C."/>
            <person name="Tyler B."/>
            <person name="van West P."/>
            <person name="Dieguez-Uribeondo J."/>
            <person name="Young S.K."/>
            <person name="Zeng Q."/>
            <person name="Gargeya S."/>
            <person name="Fitzgerald M."/>
            <person name="Abouelleil A."/>
            <person name="Alvarado L."/>
            <person name="Chapman S.B."/>
            <person name="Gainer-Dewar J."/>
            <person name="Goldberg J."/>
            <person name="Griggs A."/>
            <person name="Gujja S."/>
            <person name="Hansen M."/>
            <person name="Howarth C."/>
            <person name="Imamovic A."/>
            <person name="Ireland A."/>
            <person name="Larimer J."/>
            <person name="McCowan C."/>
            <person name="Murphy C."/>
            <person name="Pearson M."/>
            <person name="Poon T.W."/>
            <person name="Priest M."/>
            <person name="Roberts A."/>
            <person name="Saif S."/>
            <person name="Shea T."/>
            <person name="Sykes S."/>
            <person name="Wortman J."/>
            <person name="Nusbaum C."/>
            <person name="Birren B."/>
        </authorList>
    </citation>
    <scope>NUCLEOTIDE SEQUENCE [LARGE SCALE GENOMIC DNA]</scope>
    <source>
        <strain evidence="2">APO3</strain>
    </source>
</reference>
<sequence>MASATQEQRHHVLSNGMLMSGALPTIGHSRSWAATQNPSAADNDTDSKADEAWENDFNFDVLPETSAPPPRRDGPMDVATRVKGERLALNFRLVDIVGRAYEAINELADEEIKLKEVFSQFKGQHSVNVDDDNDSIAAWMDQVLQVLADCCCVHAVGPHEQPLNTIDRLDEASRLVVQTTNELTTTPQIPRHMVMIVQLWLHVETYALSLDKDYPAMVSAIANAVLQMKRMDRDSHNNPHFGLTVVALNEMHEAASRSCVGISPKKQASHLPKYRSETSFGPPSTKLTHQVETLLVLRLALLSVVLTSYKHDKRHRRLCWPVVSSLTLCSAHILSESFDIPLAMDYACLASKLAAYLTLDDSMLSAAKALQCQAQTSLQSLQHDKDWADFDEHYEHSQRMFSINWTGHLTPKDCLVTKIGSPTSQGDPVGHDGDSENSSDWDVDEVKMPHLCSGMLQQPTGSASSLASVLNLRDLFVPMKAHAPTSSFPAMLTQSMEHPAPDTTPPLPPPSSPYSRTFAAFETGNLLSNSFQSTRSMDQWLRDLPSDNSTARRRPHESPHPDDAAAVHHLTTTPKFTQEWVDMYESSCRHFVVSAPDACFQLVHTFFSDVATYLVHPSGDKTVTSSTSAVLDAGLRLCTLVGEFLPPQSVHTYLSLLQSCDAGVFVHLRCTLVDLELRVHHALVIYEDALDSSDVWKTSLWGDLRDASSRLHSTKLETLTISQNDNNEDAPMCEVLELSMQVLLIAHCLNCGISPLTMKRISKACPILTSAVDGFDDDNHLDRLVAVLDIVRHFATHPLAASAEGTWHRLKLVYPLLPLTSPVRVRAGVAMGMTMLVQDDVHAAESIVYESIYVLHTHFTLHSMTGITALTLFGDALLAVQKVEFATAAFESACHIAQLVGATLSVVDLERKLAVLCSDHGDIDRSLRYYKRIRARSLTKRMWFEYAYISVAMACLVMDRGEYATAALDIHPILQQMQLLAPYEADVVTECQVLAIRLSICHLKLHCPHRAISTLELCLQHFQPKGAKHVVVLMWLAKGYYKSSQFGHCDVTLKTIAKLRKDYKTNHYTSVQLGGSFAKLPQPLQYSITLERTPPHDTSSDLYPLYTKVALKRNDFDLAAHYSALSIVYLELQPPPVAATTLLQLAHAYYLRGKVLQAAAAAPWRFPMKLQSLDCEYLVSTKAANRGLYRRKSSALVRERVLVSLDECMYHSLRAFHHSYELFHGQTDTVGMMKAASGLSAVYLHKVFLPHMILQRPLDQLMKFSLARRPSSASVSSHDIKTSSCVEFEFALADIETPTKFVWDSSVVATDPRLYIDACLNMSQLHCLRGLGPDALGFWYEARDVFLSCVLCPSGASMQRSLSRLVETLLTFDKSVVNENVVLLELVATPWTSWRHATCLKKTGWRKCARIAETSTSYQAKVLREKQPKGPSHQRHKSDTLELCTTRHTNGPTMGISVGGSARSLSTPPSPGRAPDMPRTATPALKTDGGTENDPRPTATNVEVHIHHGFARLKHHRDMQRNGKVPQDALKTDATCRRFLRQIWDHMSVFRGGCSLSLWLSSVGYDKDTMSTVVYVLEVAPALIVASVGLATGICDWKFIQQNQVTLVSAVPSTSSVPHPPILRRFRINETKALSSPLSASVVPLLFTCSSSSVTTQHKQPHRDAFHMFGREFTSCLSLIHSGLDGTLEATDRPSHDQDRHIVGGAVVHYSLVCSPSLQSLPWECMPGVAMVRRPSAFLTDTPQPATSLPRDHPITFRICRVKSPRHEHSTTIETLSPWWTVLGYPSEVTLSHKKVKFSNQIKVVPKVQSSQWDDLHHATGGTEVEIVLGSFIELNANPLLCRPTSTRLYIFAPPMYLPLLAKATLKSLPLVKKPSMFSPRRNVPAVAAAGVLQSIQAIVSAFQDLHGVPVALYSVNP</sequence>
<dbReference type="SUPFAM" id="SSF48452">
    <property type="entry name" value="TPR-like"/>
    <property type="match status" value="1"/>
</dbReference>
<feature type="compositionally biased region" description="Pro residues" evidence="1">
    <location>
        <begin position="502"/>
        <end position="512"/>
    </location>
</feature>
<evidence type="ECO:0000313" key="2">
    <source>
        <dbReference type="EMBL" id="ETV72758.1"/>
    </source>
</evidence>
<feature type="region of interest" description="Disordered" evidence="1">
    <location>
        <begin position="495"/>
        <end position="514"/>
    </location>
</feature>
<gene>
    <name evidence="2" type="ORF">H257_12128</name>
</gene>
<dbReference type="RefSeq" id="XP_009837544.1">
    <property type="nucleotide sequence ID" value="XM_009839242.1"/>
</dbReference>
<name>W4G1F0_APHAT</name>